<evidence type="ECO:0000256" key="1">
    <source>
        <dbReference type="ARBA" id="ARBA00006623"/>
    </source>
</evidence>
<reference evidence="4" key="1">
    <citation type="submission" date="2020-02" db="EMBL/GenBank/DDBJ databases">
        <authorList>
            <person name="Palmer J.M."/>
        </authorList>
    </citation>
    <scope>NUCLEOTIDE SEQUENCE</scope>
    <source>
        <strain evidence="4">EPUS1.4</strain>
        <tissue evidence="4">Thallus</tissue>
    </source>
</reference>
<evidence type="ECO:0000259" key="2">
    <source>
        <dbReference type="Pfam" id="PF05603"/>
    </source>
</evidence>
<gene>
    <name evidence="4" type="ORF">GJ744_002145</name>
</gene>
<sequence length="230" mass="24347">MFSVIPANRPCLTNYITISPTQFAFSFPSRPHFSHLVVFILPGNTLPPNTAAGVHIQLPGSTEFRFLGAIGNEKPSAVFKINLPGPKPPPGDVDAMADSNISGLPAAAAAAAAASTAPAPDIGDINIGISVEPAANIQAQLAALQSQTQNQSLSSTSADLALVIHRPPPQTKELAQRIIKNAFNFLASFAGEAGPGGQEVVPLRSFQEWWTKFERKVQNDPGFLERDEGD</sequence>
<dbReference type="InterPro" id="IPR048364">
    <property type="entry name" value="Hikeshi-like_C"/>
</dbReference>
<dbReference type="GO" id="GO:0005829">
    <property type="term" value="C:cytosol"/>
    <property type="evidence" value="ECO:0007669"/>
    <property type="project" value="TreeGrafter"/>
</dbReference>
<keyword evidence="5" id="KW-1185">Reference proteome</keyword>
<feature type="domain" description="Hikeshi-like C-terminal" evidence="3">
    <location>
        <begin position="170"/>
        <end position="226"/>
    </location>
</feature>
<evidence type="ECO:0000313" key="5">
    <source>
        <dbReference type="Proteomes" id="UP000606974"/>
    </source>
</evidence>
<dbReference type="EMBL" id="JAACFV010000135">
    <property type="protein sequence ID" value="KAF7504525.1"/>
    <property type="molecule type" value="Genomic_DNA"/>
</dbReference>
<name>A0A8H7A8C6_9EURO</name>
<evidence type="ECO:0008006" key="6">
    <source>
        <dbReference type="Google" id="ProtNLM"/>
    </source>
</evidence>
<protein>
    <recommendedName>
        <fullName evidence="6">Hikeshi-like domain-containing protein</fullName>
    </recommendedName>
</protein>
<proteinExistence type="inferred from homology"/>
<dbReference type="Proteomes" id="UP000606974">
    <property type="component" value="Unassembled WGS sequence"/>
</dbReference>
<comment type="caution">
    <text evidence="4">The sequence shown here is derived from an EMBL/GenBank/DDBJ whole genome shotgun (WGS) entry which is preliminary data.</text>
</comment>
<organism evidence="4 5">
    <name type="scientific">Endocarpon pusillum</name>
    <dbReference type="NCBI Taxonomy" id="364733"/>
    <lineage>
        <taxon>Eukaryota</taxon>
        <taxon>Fungi</taxon>
        <taxon>Dikarya</taxon>
        <taxon>Ascomycota</taxon>
        <taxon>Pezizomycotina</taxon>
        <taxon>Eurotiomycetes</taxon>
        <taxon>Chaetothyriomycetidae</taxon>
        <taxon>Verrucariales</taxon>
        <taxon>Verrucariaceae</taxon>
        <taxon>Endocarpon</taxon>
    </lineage>
</organism>
<dbReference type="Pfam" id="PF21057">
    <property type="entry name" value="Hikeshi-like_C"/>
    <property type="match status" value="1"/>
</dbReference>
<dbReference type="OrthoDB" id="10248398at2759"/>
<dbReference type="InterPro" id="IPR008493">
    <property type="entry name" value="Hikeshi-like_N"/>
</dbReference>
<dbReference type="InterPro" id="IPR031318">
    <property type="entry name" value="OPI10"/>
</dbReference>
<dbReference type="Pfam" id="PF05603">
    <property type="entry name" value="Hikeshi-like_N"/>
    <property type="match status" value="1"/>
</dbReference>
<dbReference type="GO" id="GO:0005634">
    <property type="term" value="C:nucleus"/>
    <property type="evidence" value="ECO:0007669"/>
    <property type="project" value="TreeGrafter"/>
</dbReference>
<dbReference type="PANTHER" id="PTHR12925:SF0">
    <property type="entry name" value="PROTEIN HIKESHI"/>
    <property type="match status" value="1"/>
</dbReference>
<evidence type="ECO:0000313" key="4">
    <source>
        <dbReference type="EMBL" id="KAF7504525.1"/>
    </source>
</evidence>
<accession>A0A8H7A8C6</accession>
<feature type="domain" description="Hikeshi-like N-terminal" evidence="2">
    <location>
        <begin position="5"/>
        <end position="147"/>
    </location>
</feature>
<evidence type="ECO:0000259" key="3">
    <source>
        <dbReference type="Pfam" id="PF21057"/>
    </source>
</evidence>
<dbReference type="PANTHER" id="PTHR12925">
    <property type="entry name" value="HIKESHI FAMILY MEMBER"/>
    <property type="match status" value="1"/>
</dbReference>
<dbReference type="AlphaFoldDB" id="A0A8H7A8C6"/>
<dbReference type="GO" id="GO:0061608">
    <property type="term" value="F:nuclear import signal receptor activity"/>
    <property type="evidence" value="ECO:0007669"/>
    <property type="project" value="TreeGrafter"/>
</dbReference>
<dbReference type="GO" id="GO:0006606">
    <property type="term" value="P:protein import into nucleus"/>
    <property type="evidence" value="ECO:0007669"/>
    <property type="project" value="TreeGrafter"/>
</dbReference>
<comment type="similarity">
    <text evidence="1">Belongs to the OPI10 family.</text>
</comment>